<reference evidence="2" key="1">
    <citation type="journal article" date="2014" name="Int. J. Syst. Evol. Microbiol.">
        <title>Complete genome sequence of Corynebacterium casei LMG S-19264T (=DSM 44701T), isolated from a smear-ripened cheese.</title>
        <authorList>
            <consortium name="US DOE Joint Genome Institute (JGI-PGF)"/>
            <person name="Walter F."/>
            <person name="Albersmeier A."/>
            <person name="Kalinowski J."/>
            <person name="Ruckert C."/>
        </authorList>
    </citation>
    <scope>NUCLEOTIDE SEQUENCE</scope>
    <source>
        <strain evidence="2">CGMCC 4.7110</strain>
    </source>
</reference>
<comment type="caution">
    <text evidence="2">The sequence shown here is derived from an EMBL/GenBank/DDBJ whole genome shotgun (WGS) entry which is preliminary data.</text>
</comment>
<dbReference type="EMBL" id="BMML01000021">
    <property type="protein sequence ID" value="GGN32878.1"/>
    <property type="molecule type" value="Genomic_DNA"/>
</dbReference>
<feature type="compositionally biased region" description="Basic and acidic residues" evidence="1">
    <location>
        <begin position="73"/>
        <end position="94"/>
    </location>
</feature>
<reference evidence="2" key="2">
    <citation type="submission" date="2020-09" db="EMBL/GenBank/DDBJ databases">
        <authorList>
            <person name="Sun Q."/>
            <person name="Zhou Y."/>
        </authorList>
    </citation>
    <scope>NUCLEOTIDE SEQUENCE</scope>
    <source>
        <strain evidence="2">CGMCC 4.7110</strain>
    </source>
</reference>
<evidence type="ECO:0000256" key="1">
    <source>
        <dbReference type="SAM" id="MobiDB-lite"/>
    </source>
</evidence>
<organism evidence="2 3">
    <name type="scientific">Streptomyces fuscichromogenes</name>
    <dbReference type="NCBI Taxonomy" id="1324013"/>
    <lineage>
        <taxon>Bacteria</taxon>
        <taxon>Bacillati</taxon>
        <taxon>Actinomycetota</taxon>
        <taxon>Actinomycetes</taxon>
        <taxon>Kitasatosporales</taxon>
        <taxon>Streptomycetaceae</taxon>
        <taxon>Streptomyces</taxon>
    </lineage>
</organism>
<feature type="region of interest" description="Disordered" evidence="1">
    <location>
        <begin position="40"/>
        <end position="94"/>
    </location>
</feature>
<protein>
    <submittedName>
        <fullName evidence="2">Uncharacterized protein</fullName>
    </submittedName>
</protein>
<evidence type="ECO:0000313" key="3">
    <source>
        <dbReference type="Proteomes" id="UP000653411"/>
    </source>
</evidence>
<proteinExistence type="predicted"/>
<sequence length="94" mass="9851">MWLPCHLDDKARTLGPIRPAIRVRRLANLTRGFREAPPVTAFAGDGLRRGTGPGDGSAAGPLTPAADGGGARNRREPSCVEEGGHRTPVETRAG</sequence>
<dbReference type="Proteomes" id="UP000653411">
    <property type="component" value="Unassembled WGS sequence"/>
</dbReference>
<name>A0A917XJJ1_9ACTN</name>
<dbReference type="AlphaFoldDB" id="A0A917XJJ1"/>
<keyword evidence="3" id="KW-1185">Reference proteome</keyword>
<gene>
    <name evidence="2" type="ORF">GCM10011578_072060</name>
</gene>
<evidence type="ECO:0000313" key="2">
    <source>
        <dbReference type="EMBL" id="GGN32878.1"/>
    </source>
</evidence>
<accession>A0A917XJJ1</accession>